<dbReference type="Proteomes" id="UP000184609">
    <property type="component" value="Unassembled WGS sequence"/>
</dbReference>
<dbReference type="Pfam" id="PF04367">
    <property type="entry name" value="DUF502"/>
    <property type="match status" value="1"/>
</dbReference>
<keyword evidence="1" id="KW-1133">Transmembrane helix</keyword>
<evidence type="ECO:0000313" key="2">
    <source>
        <dbReference type="EMBL" id="SHO60266.1"/>
    </source>
</evidence>
<feature type="transmembrane region" description="Helical" evidence="1">
    <location>
        <begin position="7"/>
        <end position="29"/>
    </location>
</feature>
<accession>A0A1M7Z6J3</accession>
<keyword evidence="1" id="KW-0812">Transmembrane</keyword>
<dbReference type="STRING" id="1073327.SAMN04488108_0683"/>
<gene>
    <name evidence="2" type="ORF">SAMN04488108_0683</name>
</gene>
<evidence type="ECO:0000313" key="3">
    <source>
        <dbReference type="Proteomes" id="UP000184609"/>
    </source>
</evidence>
<evidence type="ECO:0000256" key="1">
    <source>
        <dbReference type="SAM" id="Phobius"/>
    </source>
</evidence>
<organism evidence="2 3">
    <name type="scientific">Algoriphagus zhangzhouensis</name>
    <dbReference type="NCBI Taxonomy" id="1073327"/>
    <lineage>
        <taxon>Bacteria</taxon>
        <taxon>Pseudomonadati</taxon>
        <taxon>Bacteroidota</taxon>
        <taxon>Cytophagia</taxon>
        <taxon>Cytophagales</taxon>
        <taxon>Cyclobacteriaceae</taxon>
        <taxon>Algoriphagus</taxon>
    </lineage>
</organism>
<feature type="transmembrane region" description="Helical" evidence="1">
    <location>
        <begin position="54"/>
        <end position="76"/>
    </location>
</feature>
<dbReference type="InterPro" id="IPR007462">
    <property type="entry name" value="COV1-like"/>
</dbReference>
<sequence length="196" mass="22224">MKHFLNIISALIKGGIFFLIPIILLIVLFERAIELIQPLSDHVESIFGLEENRIITPFVVSVTLVLLICLIAGYIAQRGMGKRMIEWIEDHILVLFPGYKLMKTTFEQRAGIAQNHNFPVVLVPIDGWMMAFLVEELEDEKVLVFVPGSPETWSGNLIIFDKSKIKKTDLTQHEVHKIGRSLGISSFETLKGKIKI</sequence>
<dbReference type="OrthoDB" id="6399850at2"/>
<keyword evidence="3" id="KW-1185">Reference proteome</keyword>
<dbReference type="AlphaFoldDB" id="A0A1M7Z6J3"/>
<dbReference type="RefSeq" id="WP_073570329.1">
    <property type="nucleotide sequence ID" value="NZ_FRXN01000001.1"/>
</dbReference>
<proteinExistence type="predicted"/>
<dbReference type="EMBL" id="FRXN01000001">
    <property type="protein sequence ID" value="SHO60266.1"/>
    <property type="molecule type" value="Genomic_DNA"/>
</dbReference>
<protein>
    <submittedName>
        <fullName evidence="2">Uncharacterized membrane protein</fullName>
    </submittedName>
</protein>
<keyword evidence="1" id="KW-0472">Membrane</keyword>
<reference evidence="3" key="1">
    <citation type="submission" date="2016-12" db="EMBL/GenBank/DDBJ databases">
        <authorList>
            <person name="Varghese N."/>
            <person name="Submissions S."/>
        </authorList>
    </citation>
    <scope>NUCLEOTIDE SEQUENCE [LARGE SCALE GENOMIC DNA]</scope>
    <source>
        <strain evidence="3">DSM 25035</strain>
    </source>
</reference>
<name>A0A1M7Z6J3_9BACT</name>